<name>A0A0R1S4K9_9LACO</name>
<dbReference type="EMBL" id="AZEX01000028">
    <property type="protein sequence ID" value="KRL60984.1"/>
    <property type="molecule type" value="Genomic_DNA"/>
</dbReference>
<dbReference type="AlphaFoldDB" id="A0A0R1S4K9"/>
<dbReference type="InterPro" id="IPR012337">
    <property type="entry name" value="RNaseH-like_sf"/>
</dbReference>
<accession>A0A0R1S4K9</accession>
<dbReference type="eggNOG" id="COG3385">
    <property type="taxonomic scope" value="Bacteria"/>
</dbReference>
<dbReference type="NCBIfam" id="NF033539">
    <property type="entry name" value="transpos_IS1380"/>
    <property type="match status" value="1"/>
</dbReference>
<sequence length="437" mass="50810">MATLHENRLLFNSTITVSHSGGNLSSDSGLILVKEFMNRFNVSQIIRENIQIQDDRLYHIHGNESILEQIILQLIAGYSTDSSANILATDPIFQAVLNKTRLASQPSISRFWDRMTTENIVQLQKVNQILIDKARMIRNTNEMIFDLDSTHSDTFGNQEMTDYNAHYQTTGYHPLVAFDGLTGDFLKAELRSGNAYTSKGVAAFTRPLFEHYQSVTPVSTIMVREDSGFATPDLYELCEEYDSLYTIRLKSNRNLCRIAEQFITIKDNHDWDKKEVHYYNATYQAKAWKKFRRICIKSTREAGELLFRHEFIITNFSKDVSPEMVFQTYSKRGTMENYIKEAKNGFYFDKTDSPTFIENHARMIVSLLAYNIVNFMRTLCFTNETKGYQVSTIRLFFFKIAGKMVHSGRRNYLKLSSYHVYQKLFYRILQNIQVLQC</sequence>
<reference evidence="2 3" key="1">
    <citation type="journal article" date="2015" name="Genome Announc.">
        <title>Expanding the biotechnology potential of lactobacilli through comparative genomics of 213 strains and associated genera.</title>
        <authorList>
            <person name="Sun Z."/>
            <person name="Harris H.M."/>
            <person name="McCann A."/>
            <person name="Guo C."/>
            <person name="Argimon S."/>
            <person name="Zhang W."/>
            <person name="Yang X."/>
            <person name="Jeffery I.B."/>
            <person name="Cooney J.C."/>
            <person name="Kagawa T.F."/>
            <person name="Liu W."/>
            <person name="Song Y."/>
            <person name="Salvetti E."/>
            <person name="Wrobel A."/>
            <person name="Rasinkangas P."/>
            <person name="Parkhill J."/>
            <person name="Rea M.C."/>
            <person name="O'Sullivan O."/>
            <person name="Ritari J."/>
            <person name="Douillard F.P."/>
            <person name="Paul Ross R."/>
            <person name="Yang R."/>
            <person name="Briner A.E."/>
            <person name="Felis G.E."/>
            <person name="de Vos W.M."/>
            <person name="Barrangou R."/>
            <person name="Klaenhammer T.R."/>
            <person name="Caufield P.W."/>
            <person name="Cui Y."/>
            <person name="Zhang H."/>
            <person name="O'Toole P.W."/>
        </authorList>
    </citation>
    <scope>NUCLEOTIDE SEQUENCE [LARGE SCALE GENOMIC DNA]</scope>
    <source>
        <strain evidence="2 3">DSM 14340</strain>
    </source>
</reference>
<evidence type="ECO:0000313" key="3">
    <source>
        <dbReference type="Proteomes" id="UP000051264"/>
    </source>
</evidence>
<feature type="domain" description="Transposase DDE" evidence="1">
    <location>
        <begin position="9"/>
        <end position="436"/>
    </location>
</feature>
<protein>
    <submittedName>
        <fullName evidence="2">Transposase DDE domain protein</fullName>
    </submittedName>
</protein>
<evidence type="ECO:0000313" key="2">
    <source>
        <dbReference type="EMBL" id="KRL60984.1"/>
    </source>
</evidence>
<evidence type="ECO:0000259" key="1">
    <source>
        <dbReference type="Pfam" id="PF13701"/>
    </source>
</evidence>
<gene>
    <name evidence="2" type="ORF">FC69_GL001044</name>
</gene>
<dbReference type="Pfam" id="PF13701">
    <property type="entry name" value="DDE_Tnp_1_4"/>
    <property type="match status" value="1"/>
</dbReference>
<proteinExistence type="predicted"/>
<dbReference type="InterPro" id="IPR047960">
    <property type="entry name" value="Transpos_IS1380"/>
</dbReference>
<dbReference type="InterPro" id="IPR025668">
    <property type="entry name" value="Tnp_DDE_dom"/>
</dbReference>
<dbReference type="PATRIC" id="fig|1423747.3.peg.1066"/>
<comment type="caution">
    <text evidence="2">The sequence shown here is derived from an EMBL/GenBank/DDBJ whole genome shotgun (WGS) entry which is preliminary data.</text>
</comment>
<dbReference type="SUPFAM" id="SSF53098">
    <property type="entry name" value="Ribonuclease H-like"/>
    <property type="match status" value="1"/>
</dbReference>
<dbReference type="OrthoDB" id="6627885at2"/>
<organism evidence="2 3">
    <name type="scientific">Latilactobacillus fuchuensis DSM 14340 = JCM 11249</name>
    <dbReference type="NCBI Taxonomy" id="1423747"/>
    <lineage>
        <taxon>Bacteria</taxon>
        <taxon>Bacillati</taxon>
        <taxon>Bacillota</taxon>
        <taxon>Bacilli</taxon>
        <taxon>Lactobacillales</taxon>
        <taxon>Lactobacillaceae</taxon>
        <taxon>Latilactobacillus</taxon>
    </lineage>
</organism>
<dbReference type="RefSeq" id="WP_025084024.1">
    <property type="nucleotide sequence ID" value="NZ_AZEX01000028.1"/>
</dbReference>
<dbReference type="Proteomes" id="UP000051264">
    <property type="component" value="Unassembled WGS sequence"/>
</dbReference>